<keyword evidence="4" id="KW-1185">Reference proteome</keyword>
<keyword evidence="2" id="KW-0812">Transmembrane</keyword>
<dbReference type="AlphaFoldDB" id="A0A9X3YJR9"/>
<comment type="caution">
    <text evidence="3">The sequence shown here is derived from an EMBL/GenBank/DDBJ whole genome shotgun (WGS) entry which is preliminary data.</text>
</comment>
<evidence type="ECO:0000313" key="3">
    <source>
        <dbReference type="EMBL" id="MDC8013671.1"/>
    </source>
</evidence>
<keyword evidence="1" id="KW-0175">Coiled coil</keyword>
<keyword evidence="2" id="KW-1133">Transmembrane helix</keyword>
<feature type="transmembrane region" description="Helical" evidence="2">
    <location>
        <begin position="89"/>
        <end position="107"/>
    </location>
</feature>
<dbReference type="Proteomes" id="UP001139971">
    <property type="component" value="Unassembled WGS sequence"/>
</dbReference>
<feature type="transmembrane region" description="Helical" evidence="2">
    <location>
        <begin position="376"/>
        <end position="398"/>
    </location>
</feature>
<sequence>MNSAAPTPVEPTLPCPNCGAPLQGDYCHSCGQPRKGMIRPLSGIMADVVDSVLNIDSRILRTVGPLLFRPGRLTNDYFAGRRTRYVTPFRLFFFMTVVAFFTVQWYLDQSSPEGWKLNVDDSAIDRAQTQSELQKQLDEQMAELDKARAEMAEQIKAGGPGRAGLEAGLAGLEAGREELRKRARVRADWILRADEAKAKNLPLPPFISEAIDKGEEDLSFNGKPWDAKDNPIKFDWLPDAGNAKLNQMASNARDNLRRGIRDPKRLAAGVLNVLPQTLFVMMPLFAVLLKIFYIFKRRLYMEHLIVALHSHAFISFSLLIVSALGLVKTWVPSIAVPAGWIMSCLGVWVPVYLFLMQKRVYRQGWIMTTLKFGAIGICYTVLISTAVAIAAVASLAIAS</sequence>
<feature type="transmembrane region" description="Helical" evidence="2">
    <location>
        <begin position="333"/>
        <end position="355"/>
    </location>
</feature>
<feature type="transmembrane region" description="Helical" evidence="2">
    <location>
        <begin position="273"/>
        <end position="293"/>
    </location>
</feature>
<feature type="coiled-coil region" evidence="1">
    <location>
        <begin position="130"/>
        <end position="157"/>
    </location>
</feature>
<dbReference type="EMBL" id="JAOVZO020000018">
    <property type="protein sequence ID" value="MDC8013671.1"/>
    <property type="molecule type" value="Genomic_DNA"/>
</dbReference>
<organism evidence="3 4">
    <name type="scientific">Tahibacter soli</name>
    <dbReference type="NCBI Taxonomy" id="2983605"/>
    <lineage>
        <taxon>Bacteria</taxon>
        <taxon>Pseudomonadati</taxon>
        <taxon>Pseudomonadota</taxon>
        <taxon>Gammaproteobacteria</taxon>
        <taxon>Lysobacterales</taxon>
        <taxon>Rhodanobacteraceae</taxon>
        <taxon>Tahibacter</taxon>
    </lineage>
</organism>
<keyword evidence="2" id="KW-0472">Membrane</keyword>
<dbReference type="RefSeq" id="WP_263542364.1">
    <property type="nucleotide sequence ID" value="NZ_JAOVZO020000018.1"/>
</dbReference>
<dbReference type="InterPro" id="IPR022134">
    <property type="entry name" value="DUF3667"/>
</dbReference>
<feature type="transmembrane region" description="Helical" evidence="2">
    <location>
        <begin position="305"/>
        <end position="327"/>
    </location>
</feature>
<evidence type="ECO:0000256" key="2">
    <source>
        <dbReference type="SAM" id="Phobius"/>
    </source>
</evidence>
<proteinExistence type="predicted"/>
<name>A0A9X3YJR9_9GAMM</name>
<evidence type="ECO:0000313" key="4">
    <source>
        <dbReference type="Proteomes" id="UP001139971"/>
    </source>
</evidence>
<dbReference type="Pfam" id="PF12412">
    <property type="entry name" value="DUF3667"/>
    <property type="match status" value="1"/>
</dbReference>
<reference evidence="3" key="1">
    <citation type="submission" date="2023-02" db="EMBL/GenBank/DDBJ databases">
        <title>Tahibacter soli sp. nov. isolated from soil.</title>
        <authorList>
            <person name="Baek J.H."/>
            <person name="Lee J.K."/>
            <person name="Choi D.G."/>
            <person name="Jeon C.O."/>
        </authorList>
    </citation>
    <scope>NUCLEOTIDE SEQUENCE</scope>
    <source>
        <strain evidence="3">BL</strain>
    </source>
</reference>
<evidence type="ECO:0000256" key="1">
    <source>
        <dbReference type="SAM" id="Coils"/>
    </source>
</evidence>
<accession>A0A9X3YJR9</accession>
<protein>
    <submittedName>
        <fullName evidence="3">DUF3667 domain-containing protein</fullName>
    </submittedName>
</protein>
<gene>
    <name evidence="3" type="ORF">OD750_014105</name>
</gene>